<proteinExistence type="predicted"/>
<reference evidence="1" key="1">
    <citation type="submission" date="2023-02" db="EMBL/GenBank/DDBJ databases">
        <title>Description of Roseinatronobacter alkalisoli sp. nov., an alkaliphilic bacerium isolated from soda soil.</title>
        <authorList>
            <person name="Wei W."/>
        </authorList>
    </citation>
    <scope>NUCLEOTIDE SEQUENCE</scope>
    <source>
        <strain evidence="1">HJB301</strain>
    </source>
</reference>
<name>A0ABT5TDY1_9RHOB</name>
<dbReference type="RefSeq" id="WP_274353054.1">
    <property type="nucleotide sequence ID" value="NZ_JAQZSM010000015.1"/>
</dbReference>
<keyword evidence="2" id="KW-1185">Reference proteome</keyword>
<protein>
    <recommendedName>
        <fullName evidence="3">Serine/threonine protein phosphatase</fullName>
    </recommendedName>
</protein>
<evidence type="ECO:0000313" key="1">
    <source>
        <dbReference type="EMBL" id="MDD7972377.1"/>
    </source>
</evidence>
<sequence>MVNPTPDSAPDAARLLRAARELPHQRVAAIELDGRRYWIKRPEAAPLRLRLQKGNGAAAFQREMARLTAFAERGAPVPAIMAQSPDMVILADAGLPLSHLAQHGPAEDMVFLLAQAARALAGLHAAGLAHGRPRLRDICWDGADIRFLDLEAGARLDAPRWRRARDLLIFLHSIFQHDTDMSALAGGALAAYGDADHAQVAPLARKMARGLAVVAFLVAPLIRRDRKRGKKNSEFVALADLLNFLS</sequence>
<dbReference type="SUPFAM" id="SSF56112">
    <property type="entry name" value="Protein kinase-like (PK-like)"/>
    <property type="match status" value="1"/>
</dbReference>
<dbReference type="Proteomes" id="UP001431784">
    <property type="component" value="Unassembled WGS sequence"/>
</dbReference>
<gene>
    <name evidence="1" type="ORF">PUT78_14860</name>
</gene>
<evidence type="ECO:0000313" key="2">
    <source>
        <dbReference type="Proteomes" id="UP001431784"/>
    </source>
</evidence>
<organism evidence="1 2">
    <name type="scientific">Roseinatronobacter alkalisoli</name>
    <dbReference type="NCBI Taxonomy" id="3028235"/>
    <lineage>
        <taxon>Bacteria</taxon>
        <taxon>Pseudomonadati</taxon>
        <taxon>Pseudomonadota</taxon>
        <taxon>Alphaproteobacteria</taxon>
        <taxon>Rhodobacterales</taxon>
        <taxon>Paracoccaceae</taxon>
        <taxon>Roseinatronobacter</taxon>
    </lineage>
</organism>
<comment type="caution">
    <text evidence="1">The sequence shown here is derived from an EMBL/GenBank/DDBJ whole genome shotgun (WGS) entry which is preliminary data.</text>
</comment>
<accession>A0ABT5TDY1</accession>
<dbReference type="EMBL" id="JAQZSM010000015">
    <property type="protein sequence ID" value="MDD7972377.1"/>
    <property type="molecule type" value="Genomic_DNA"/>
</dbReference>
<dbReference type="InterPro" id="IPR011009">
    <property type="entry name" value="Kinase-like_dom_sf"/>
</dbReference>
<evidence type="ECO:0008006" key="3">
    <source>
        <dbReference type="Google" id="ProtNLM"/>
    </source>
</evidence>